<dbReference type="RefSeq" id="WP_251837841.1">
    <property type="nucleotide sequence ID" value="NZ_JACSQG010000017.1"/>
</dbReference>
<keyword evidence="1" id="KW-0472">Membrane</keyword>
<feature type="transmembrane region" description="Helical" evidence="1">
    <location>
        <begin position="7"/>
        <end position="28"/>
    </location>
</feature>
<proteinExistence type="predicted"/>
<keyword evidence="1" id="KW-0812">Transmembrane</keyword>
<dbReference type="Proteomes" id="UP000611945">
    <property type="component" value="Unassembled WGS sequence"/>
</dbReference>
<dbReference type="InterPro" id="IPR003399">
    <property type="entry name" value="Mce/MlaD"/>
</dbReference>
<evidence type="ECO:0000313" key="4">
    <source>
        <dbReference type="Proteomes" id="UP000611945"/>
    </source>
</evidence>
<keyword evidence="1" id="KW-1133">Transmembrane helix</keyword>
<name>A0ABR8TUB3_9PSED</name>
<dbReference type="EMBL" id="JACSQG010000017">
    <property type="protein sequence ID" value="MBD7979065.1"/>
    <property type="molecule type" value="Genomic_DNA"/>
</dbReference>
<evidence type="ECO:0000313" key="3">
    <source>
        <dbReference type="EMBL" id="MBD7979065.1"/>
    </source>
</evidence>
<evidence type="ECO:0000259" key="2">
    <source>
        <dbReference type="Pfam" id="PF02470"/>
    </source>
</evidence>
<comment type="caution">
    <text evidence="3">The sequence shown here is derived from an EMBL/GenBank/DDBJ whole genome shotgun (WGS) entry which is preliminary data.</text>
</comment>
<sequence>METRAHHVLIGLFTVLVVAVGLLFALWLGKTSTDEAYNEYEVVFQEAVTGLSKGSAVEYSGIRIGDVMALWLDPLDPRKVRARIRVASTAPIKEDTRARLAITGITGTAIIQLHGGSPQSLPLQTNADDLAVIVADPSPISKLMEGGEDLMTNITRLLDQANRMFSEANIDRIAQTLAHIEQTTGSVAGQREVLGQTLEQLNATLQASTSLLQNANELIDSQGRTTLTHASQAMAALARSSQQIESLLADNRESMDAGLRGVAELGPTLDDLREAMGSLRAFTRQLEENPAGYLFNRDAIKEFQP</sequence>
<protein>
    <submittedName>
        <fullName evidence="3">MCE family protein</fullName>
    </submittedName>
</protein>
<reference evidence="3 4" key="1">
    <citation type="submission" date="2020-08" db="EMBL/GenBank/DDBJ databases">
        <title>A Genomic Blueprint of the Chicken Gut Microbiome.</title>
        <authorList>
            <person name="Gilroy R."/>
            <person name="Ravi A."/>
            <person name="Getino M."/>
            <person name="Pursley I."/>
            <person name="Horton D.L."/>
            <person name="Alikhan N.-F."/>
            <person name="Baker D."/>
            <person name="Gharbi K."/>
            <person name="Hall N."/>
            <person name="Watson M."/>
            <person name="Adriaenssens E.M."/>
            <person name="Foster-Nyarko E."/>
            <person name="Jarju S."/>
            <person name="Secka A."/>
            <person name="Antonio M."/>
            <person name="Oren A."/>
            <person name="Chaudhuri R."/>
            <person name="La Ragione R.M."/>
            <person name="Hildebrand F."/>
            <person name="Pallen M.J."/>
        </authorList>
    </citation>
    <scope>NUCLEOTIDE SEQUENCE [LARGE SCALE GENOMIC DNA]</scope>
    <source>
        <strain evidence="3 4">Sa2CUA2</strain>
    </source>
</reference>
<dbReference type="Pfam" id="PF02470">
    <property type="entry name" value="MlaD"/>
    <property type="match status" value="1"/>
</dbReference>
<dbReference type="PANTHER" id="PTHR36698:SF2">
    <property type="entry name" value="MCE_MLAD DOMAIN-CONTAINING PROTEIN"/>
    <property type="match status" value="1"/>
</dbReference>
<gene>
    <name evidence="3" type="ORF">H9642_17970</name>
</gene>
<organism evidence="3 4">
    <name type="scientific">Serpens gallinarum</name>
    <dbReference type="NCBI Taxonomy" id="2763075"/>
    <lineage>
        <taxon>Bacteria</taxon>
        <taxon>Pseudomonadati</taxon>
        <taxon>Pseudomonadota</taxon>
        <taxon>Gammaproteobacteria</taxon>
        <taxon>Pseudomonadales</taxon>
        <taxon>Pseudomonadaceae</taxon>
        <taxon>Pseudomonas</taxon>
    </lineage>
</organism>
<evidence type="ECO:0000256" key="1">
    <source>
        <dbReference type="SAM" id="Phobius"/>
    </source>
</evidence>
<accession>A0ABR8TUB3</accession>
<keyword evidence="4" id="KW-1185">Reference proteome</keyword>
<feature type="domain" description="Mce/MlaD" evidence="2">
    <location>
        <begin position="38"/>
        <end position="115"/>
    </location>
</feature>
<dbReference type="PANTHER" id="PTHR36698">
    <property type="entry name" value="BLL5892 PROTEIN"/>
    <property type="match status" value="1"/>
</dbReference>